<evidence type="ECO:0000313" key="2">
    <source>
        <dbReference type="EMBL" id="ARN83646.1"/>
    </source>
</evidence>
<name>A0A1W6N1F3_9HYPH</name>
<dbReference type="STRING" id="655015.B1812_13765"/>
<dbReference type="PANTHER" id="PTHR36837">
    <property type="entry name" value="POLY(3-HYDROXYALKANOATE) POLYMERASE SUBUNIT PHAC"/>
    <property type="match status" value="1"/>
</dbReference>
<gene>
    <name evidence="2" type="ORF">B1812_13765</name>
</gene>
<organism evidence="2 3">
    <name type="scientific">Methylocystis bryophila</name>
    <dbReference type="NCBI Taxonomy" id="655015"/>
    <lineage>
        <taxon>Bacteria</taxon>
        <taxon>Pseudomonadati</taxon>
        <taxon>Pseudomonadota</taxon>
        <taxon>Alphaproteobacteria</taxon>
        <taxon>Hyphomicrobiales</taxon>
        <taxon>Methylocystaceae</taxon>
        <taxon>Methylocystis</taxon>
    </lineage>
</organism>
<proteinExistence type="predicted"/>
<dbReference type="Proteomes" id="UP000193978">
    <property type="component" value="Chromosome"/>
</dbReference>
<dbReference type="Pfam" id="PF00561">
    <property type="entry name" value="Abhydrolase_1"/>
    <property type="match status" value="1"/>
</dbReference>
<dbReference type="KEGG" id="mbry:B1812_13765"/>
<dbReference type="PANTHER" id="PTHR36837:SF2">
    <property type="entry name" value="POLY(3-HYDROXYALKANOATE) POLYMERASE SUBUNIT PHAC"/>
    <property type="match status" value="1"/>
</dbReference>
<keyword evidence="3" id="KW-1185">Reference proteome</keyword>
<dbReference type="InterPro" id="IPR029058">
    <property type="entry name" value="AB_hydrolase_fold"/>
</dbReference>
<dbReference type="SUPFAM" id="SSF53474">
    <property type="entry name" value="alpha/beta-Hydrolases"/>
    <property type="match status" value="1"/>
</dbReference>
<sequence length="307" mass="33276">MTLDLDALRLREFSNAKAAQAPLLIVAPRSLHDAGFLDLAPGHSLVQTLSSNGCERIFLVEWKCATPAMRDEGVDAQLALLNIAVDEIGPPADLVGVCQGGWLSLVYATRFPGKIRKLVLAGSPIDTKAAPSALCASGAPLSEALLEQLLKLGEGLVLGRHLSRLWPSEAKSRRLIDFLQLSASPMTPDEWELAEKFERWDHRLLDLPGAYYREVALWLYRENRLIAGTFPALGRAVDLGALSCPLFLLAGAEDAIVPPAQVFAAASRVPADLAVETAIAPCCHLALFMGRRTLTEQWPGIAKWLSK</sequence>
<evidence type="ECO:0000259" key="1">
    <source>
        <dbReference type="Pfam" id="PF00561"/>
    </source>
</evidence>
<dbReference type="Gene3D" id="3.40.50.1820">
    <property type="entry name" value="alpha/beta hydrolase"/>
    <property type="match status" value="1"/>
</dbReference>
<dbReference type="EMBL" id="CP019948">
    <property type="protein sequence ID" value="ARN83646.1"/>
    <property type="molecule type" value="Genomic_DNA"/>
</dbReference>
<reference evidence="2 3" key="1">
    <citation type="submission" date="2017-02" db="EMBL/GenBank/DDBJ databases">
        <authorList>
            <person name="Peterson S.W."/>
        </authorList>
    </citation>
    <scope>NUCLEOTIDE SEQUENCE [LARGE SCALE GENOMIC DNA]</scope>
    <source>
        <strain evidence="2 3">S285</strain>
    </source>
</reference>
<evidence type="ECO:0000313" key="3">
    <source>
        <dbReference type="Proteomes" id="UP000193978"/>
    </source>
</evidence>
<dbReference type="AlphaFoldDB" id="A0A1W6N1F3"/>
<accession>A0A1W6N1F3</accession>
<protein>
    <recommendedName>
        <fullName evidence="1">AB hydrolase-1 domain-containing protein</fullName>
    </recommendedName>
</protein>
<feature type="domain" description="AB hydrolase-1" evidence="1">
    <location>
        <begin position="91"/>
        <end position="288"/>
    </location>
</feature>
<dbReference type="InterPro" id="IPR051321">
    <property type="entry name" value="PHA/PHB_synthase"/>
</dbReference>
<dbReference type="InterPro" id="IPR000073">
    <property type="entry name" value="AB_hydrolase_1"/>
</dbReference>